<protein>
    <submittedName>
        <fullName evidence="2">Uncharacterized protein</fullName>
    </submittedName>
</protein>
<dbReference type="EMBL" id="JACEIO010000021">
    <property type="protein sequence ID" value="MBA4537424.1"/>
    <property type="molecule type" value="Genomic_DNA"/>
</dbReference>
<keyword evidence="3" id="KW-1185">Reference proteome</keyword>
<accession>A0A6B3VUK6</accession>
<evidence type="ECO:0000313" key="3">
    <source>
        <dbReference type="Proteomes" id="UP000472971"/>
    </source>
</evidence>
<dbReference type="Proteomes" id="UP000570010">
    <property type="component" value="Unassembled WGS sequence"/>
</dbReference>
<organism evidence="2 3">
    <name type="scientific">Bacillus aquiflavi</name>
    <dbReference type="NCBI Taxonomy" id="2672567"/>
    <lineage>
        <taxon>Bacteria</taxon>
        <taxon>Bacillati</taxon>
        <taxon>Bacillota</taxon>
        <taxon>Bacilli</taxon>
        <taxon>Bacillales</taxon>
        <taxon>Bacillaceae</taxon>
        <taxon>Bacillus</taxon>
    </lineage>
</organism>
<reference evidence="2 3" key="1">
    <citation type="submission" date="2020-02" db="EMBL/GenBank/DDBJ databases">
        <title>Bacillus aquiflavi sp. nov., isolated from yellow water of strong flavor Chinese baijiu in Yibin region of China.</title>
        <authorList>
            <person name="Xie J."/>
        </authorList>
    </citation>
    <scope>NUCLEOTIDE SEQUENCE [LARGE SCALE GENOMIC DNA]</scope>
    <source>
        <strain evidence="2 3">3H-10</strain>
    </source>
</reference>
<dbReference type="Proteomes" id="UP000472971">
    <property type="component" value="Unassembled WGS sequence"/>
</dbReference>
<evidence type="ECO:0000313" key="4">
    <source>
        <dbReference type="Proteomes" id="UP000570010"/>
    </source>
</evidence>
<dbReference type="RefSeq" id="WP_163242052.1">
    <property type="nucleotide sequence ID" value="NZ_JAAIWN010000019.1"/>
</dbReference>
<name>A0A6B3VUK6_9BACI</name>
<sequence length="79" mass="8935">MGEIDGIPLPDPQKANEVKCFFIKESKCGNLMFRMTESETGKDVACAGGLMRKEDFFPLSEEQTFRLVHHSLYFTATSK</sequence>
<reference evidence="1 4" key="2">
    <citation type="submission" date="2020-07" db="EMBL/GenBank/DDBJ databases">
        <authorList>
            <person name="Feng H."/>
        </authorList>
    </citation>
    <scope>NUCLEOTIDE SEQUENCE [LARGE SCALE GENOMIC DNA]</scope>
    <source>
        <strain evidence="4">s-12</strain>
        <strain evidence="1">S-12</strain>
    </source>
</reference>
<evidence type="ECO:0000313" key="2">
    <source>
        <dbReference type="EMBL" id="NEY81679.1"/>
    </source>
</evidence>
<gene>
    <name evidence="2" type="ORF">G4D64_09245</name>
    <name evidence="1" type="ORF">H1Z61_09855</name>
</gene>
<dbReference type="AlphaFoldDB" id="A0A6B3VUK6"/>
<proteinExistence type="predicted"/>
<dbReference type="EMBL" id="JAAIWN010000019">
    <property type="protein sequence ID" value="NEY81679.1"/>
    <property type="molecule type" value="Genomic_DNA"/>
</dbReference>
<evidence type="ECO:0000313" key="1">
    <source>
        <dbReference type="EMBL" id="MBA4537424.1"/>
    </source>
</evidence>
<comment type="caution">
    <text evidence="2">The sequence shown here is derived from an EMBL/GenBank/DDBJ whole genome shotgun (WGS) entry which is preliminary data.</text>
</comment>